<gene>
    <name evidence="1" type="ORF">PAHAL_5G352600</name>
</gene>
<proteinExistence type="predicted"/>
<evidence type="ECO:0000313" key="1">
    <source>
        <dbReference type="EMBL" id="PVH38786.1"/>
    </source>
</evidence>
<dbReference type="Proteomes" id="UP000243499">
    <property type="component" value="Chromosome 5"/>
</dbReference>
<organism evidence="1">
    <name type="scientific">Panicum hallii</name>
    <dbReference type="NCBI Taxonomy" id="206008"/>
    <lineage>
        <taxon>Eukaryota</taxon>
        <taxon>Viridiplantae</taxon>
        <taxon>Streptophyta</taxon>
        <taxon>Embryophyta</taxon>
        <taxon>Tracheophyta</taxon>
        <taxon>Spermatophyta</taxon>
        <taxon>Magnoliopsida</taxon>
        <taxon>Liliopsida</taxon>
        <taxon>Poales</taxon>
        <taxon>Poaceae</taxon>
        <taxon>PACMAD clade</taxon>
        <taxon>Panicoideae</taxon>
        <taxon>Panicodae</taxon>
        <taxon>Paniceae</taxon>
        <taxon>Panicinae</taxon>
        <taxon>Panicum</taxon>
        <taxon>Panicum sect. Panicum</taxon>
    </lineage>
</organism>
<sequence>MCNIFILDANAFGFVQDPAVEPAWVTEGILPITMKRDDFYMTGETWAKFHSAHPVITFDEFLTIMLRSYEKCSTTAKVFLTEFKRDPARRPWILVDHALRREIRKSRIAPLPYTLPEGLKEPKPEPVETEAEPLEFMYHVPQ</sequence>
<accession>A0A2T8IMD5</accession>
<dbReference type="Gramene" id="PVH38786">
    <property type="protein sequence ID" value="PVH38786"/>
    <property type="gene ID" value="PAHAL_5G352600"/>
</dbReference>
<dbReference type="AlphaFoldDB" id="A0A2T8IMD5"/>
<reference evidence="1" key="1">
    <citation type="submission" date="2018-04" db="EMBL/GenBank/DDBJ databases">
        <title>WGS assembly of Panicum hallii.</title>
        <authorList>
            <person name="Lovell J."/>
            <person name="Jenkins J."/>
            <person name="Lowry D."/>
            <person name="Mamidi S."/>
            <person name="Sreedasyam A."/>
            <person name="Weng X."/>
            <person name="Barry K."/>
            <person name="Bonette J."/>
            <person name="Campitelli B."/>
            <person name="Daum C."/>
            <person name="Gordon S."/>
            <person name="Gould B."/>
            <person name="Lipzen A."/>
            <person name="Macqueen A."/>
            <person name="Palacio-Mejia J."/>
            <person name="Plott C."/>
            <person name="Shakirov E."/>
            <person name="Shu S."/>
            <person name="Yoshinaga Y."/>
            <person name="Zane M."/>
            <person name="Rokhsar D."/>
            <person name="Grimwood J."/>
            <person name="Schmutz J."/>
            <person name="Juenger T."/>
        </authorList>
    </citation>
    <scope>NUCLEOTIDE SEQUENCE [LARGE SCALE GENOMIC DNA]</scope>
    <source>
        <strain evidence="1">FIL2</strain>
    </source>
</reference>
<name>A0A2T8IMD5_9POAL</name>
<protein>
    <submittedName>
        <fullName evidence="1">Uncharacterized protein</fullName>
    </submittedName>
</protein>
<dbReference type="EMBL" id="CM008050">
    <property type="protein sequence ID" value="PVH38786.1"/>
    <property type="molecule type" value="Genomic_DNA"/>
</dbReference>